<dbReference type="Proteomes" id="UP001218188">
    <property type="component" value="Unassembled WGS sequence"/>
</dbReference>
<accession>A0AAD6T549</accession>
<dbReference type="EMBL" id="JARJCM010000024">
    <property type="protein sequence ID" value="KAJ7039964.1"/>
    <property type="molecule type" value="Genomic_DNA"/>
</dbReference>
<evidence type="ECO:0000313" key="3">
    <source>
        <dbReference type="Proteomes" id="UP001218188"/>
    </source>
</evidence>
<protein>
    <submittedName>
        <fullName evidence="2">Uncharacterized protein</fullName>
    </submittedName>
</protein>
<sequence length="146" mass="15952">MGARVCEQGHGLMALVWLDSNAMGIPPMPELIELVLDDRDKDPIKQWPVEGTPCPHKWTGHDGSVRSNDPHCIRPGIQTFICDHKCGDVCRSLDLEKSVPLTLDDAVPLPAEGSDGEEDSIIQDLIDIGSQSEPTQSTENPTKNTE</sequence>
<dbReference type="AlphaFoldDB" id="A0AAD6T549"/>
<feature type="compositionally biased region" description="Polar residues" evidence="1">
    <location>
        <begin position="129"/>
        <end position="146"/>
    </location>
</feature>
<evidence type="ECO:0000256" key="1">
    <source>
        <dbReference type="SAM" id="MobiDB-lite"/>
    </source>
</evidence>
<name>A0AAD6T549_9AGAR</name>
<organism evidence="2 3">
    <name type="scientific">Mycena alexandri</name>
    <dbReference type="NCBI Taxonomy" id="1745969"/>
    <lineage>
        <taxon>Eukaryota</taxon>
        <taxon>Fungi</taxon>
        <taxon>Dikarya</taxon>
        <taxon>Basidiomycota</taxon>
        <taxon>Agaricomycotina</taxon>
        <taxon>Agaricomycetes</taxon>
        <taxon>Agaricomycetidae</taxon>
        <taxon>Agaricales</taxon>
        <taxon>Marasmiineae</taxon>
        <taxon>Mycenaceae</taxon>
        <taxon>Mycena</taxon>
    </lineage>
</organism>
<keyword evidence="3" id="KW-1185">Reference proteome</keyword>
<evidence type="ECO:0000313" key="2">
    <source>
        <dbReference type="EMBL" id="KAJ7039964.1"/>
    </source>
</evidence>
<proteinExistence type="predicted"/>
<gene>
    <name evidence="2" type="ORF">C8F04DRAFT_1178318</name>
</gene>
<feature type="region of interest" description="Disordered" evidence="1">
    <location>
        <begin position="126"/>
        <end position="146"/>
    </location>
</feature>
<reference evidence="2" key="1">
    <citation type="submission" date="2023-03" db="EMBL/GenBank/DDBJ databases">
        <title>Massive genome expansion in bonnet fungi (Mycena s.s.) driven by repeated elements and novel gene families across ecological guilds.</title>
        <authorList>
            <consortium name="Lawrence Berkeley National Laboratory"/>
            <person name="Harder C.B."/>
            <person name="Miyauchi S."/>
            <person name="Viragh M."/>
            <person name="Kuo A."/>
            <person name="Thoen E."/>
            <person name="Andreopoulos B."/>
            <person name="Lu D."/>
            <person name="Skrede I."/>
            <person name="Drula E."/>
            <person name="Henrissat B."/>
            <person name="Morin E."/>
            <person name="Kohler A."/>
            <person name="Barry K."/>
            <person name="LaButti K."/>
            <person name="Morin E."/>
            <person name="Salamov A."/>
            <person name="Lipzen A."/>
            <person name="Mereny Z."/>
            <person name="Hegedus B."/>
            <person name="Baldrian P."/>
            <person name="Stursova M."/>
            <person name="Weitz H."/>
            <person name="Taylor A."/>
            <person name="Grigoriev I.V."/>
            <person name="Nagy L.G."/>
            <person name="Martin F."/>
            <person name="Kauserud H."/>
        </authorList>
    </citation>
    <scope>NUCLEOTIDE SEQUENCE</scope>
    <source>
        <strain evidence="2">CBHHK200</strain>
    </source>
</reference>
<comment type="caution">
    <text evidence="2">The sequence shown here is derived from an EMBL/GenBank/DDBJ whole genome shotgun (WGS) entry which is preliminary data.</text>
</comment>